<dbReference type="Gramene" id="EFJ08581">
    <property type="protein sequence ID" value="EFJ08581"/>
    <property type="gene ID" value="SELMODRAFT_447996"/>
</dbReference>
<dbReference type="GO" id="GO:0010224">
    <property type="term" value="P:response to UV-B"/>
    <property type="evidence" value="ECO:0000318"/>
    <property type="project" value="GO_Central"/>
</dbReference>
<dbReference type="Pfam" id="PF00400">
    <property type="entry name" value="WD40"/>
    <property type="match status" value="3"/>
</dbReference>
<dbReference type="InterPro" id="IPR036322">
    <property type="entry name" value="WD40_repeat_dom_sf"/>
</dbReference>
<dbReference type="KEGG" id="smo:SELMODRAFT_447996"/>
<dbReference type="InterPro" id="IPR001680">
    <property type="entry name" value="WD40_rpt"/>
</dbReference>
<dbReference type="AlphaFoldDB" id="D8T417"/>
<keyword evidence="2" id="KW-0677">Repeat</keyword>
<dbReference type="SMART" id="SM00320">
    <property type="entry name" value="WD40"/>
    <property type="match status" value="6"/>
</dbReference>
<dbReference type="PANTHER" id="PTHR45389:SF1">
    <property type="entry name" value="WD REPEAT-CONTAINING PROTEIN RUP1"/>
    <property type="match status" value="1"/>
</dbReference>
<keyword evidence="5" id="KW-1185">Reference proteome</keyword>
<dbReference type="eggNOG" id="ENOG502QVDX">
    <property type="taxonomic scope" value="Eukaryota"/>
</dbReference>
<evidence type="ECO:0000313" key="5">
    <source>
        <dbReference type="Proteomes" id="UP000001514"/>
    </source>
</evidence>
<feature type="compositionally biased region" description="Acidic residues" evidence="3">
    <location>
        <begin position="114"/>
        <end position="129"/>
    </location>
</feature>
<dbReference type="InterPro" id="IPR044616">
    <property type="entry name" value="RUP1/2"/>
</dbReference>
<dbReference type="InterPro" id="IPR015943">
    <property type="entry name" value="WD40/YVTN_repeat-like_dom_sf"/>
</dbReference>
<evidence type="ECO:0000256" key="3">
    <source>
        <dbReference type="SAM" id="MobiDB-lite"/>
    </source>
</evidence>
<dbReference type="InParanoid" id="D8T417"/>
<dbReference type="Proteomes" id="UP000001514">
    <property type="component" value="Unassembled WGS sequence"/>
</dbReference>
<name>D8T417_SELML</name>
<dbReference type="PANTHER" id="PTHR45389">
    <property type="entry name" value="WD REPEAT-CONTAINING PROTEIN RUP1"/>
    <property type="match status" value="1"/>
</dbReference>
<proteinExistence type="predicted"/>
<feature type="region of interest" description="Disordered" evidence="3">
    <location>
        <begin position="106"/>
        <end position="137"/>
    </location>
</feature>
<keyword evidence="1" id="KW-0853">WD repeat</keyword>
<dbReference type="FunCoup" id="D8T417">
    <property type="interactions" value="2"/>
</dbReference>
<dbReference type="OMA" id="QVDEDWC"/>
<evidence type="ECO:0000256" key="2">
    <source>
        <dbReference type="ARBA" id="ARBA00022737"/>
    </source>
</evidence>
<dbReference type="Gene3D" id="2.130.10.10">
    <property type="entry name" value="YVTN repeat-like/Quinoprotein amine dehydrogenase"/>
    <property type="match status" value="1"/>
</dbReference>
<sequence>MVVAPGRPMQLVVIVQLLMSNGQDAAAKRRCCVVRPPPRCPRRLEMEQGSSSRWAFRVRATIKPFASHATETIGSVAFDSSNELMATGGIARKIRVYDISAILDSEEKQQQDQAADEDDEDGLEDEDEEGRFVSSRRRARNTFDTDRSSLSVICAPSRLSSLQWRPGKTGTITCGDYDGVVTEWSVERQIPLVERDEHGGRHVWSVDYATGMSDVCVSASDDGTARVWQGGMERSALTIRAPDSKPFCCAEFDPLSSTLLALACADGKVYVHDLRRPECPVWTLAHHRRAASYARFLDRERLVTASVDSTICVWDLAAPPAPRVVESFSQHQNVRNFVGLSVWRKGEMVACGSETNQAYVYQVGSGGGGGGGGDQSFVLRHQFSSSSWSSSTDSSSARRNSSLASAVCWMEDCSCTLAAANSEGVLQILSGEFGGV</sequence>
<dbReference type="InterPro" id="IPR019775">
    <property type="entry name" value="WD40_repeat_CS"/>
</dbReference>
<dbReference type="HOGENOM" id="CLU_006994_0_2_1"/>
<evidence type="ECO:0000313" key="4">
    <source>
        <dbReference type="EMBL" id="EFJ08581.1"/>
    </source>
</evidence>
<protein>
    <submittedName>
        <fullName evidence="4">Uncharacterized protein</fullName>
    </submittedName>
</protein>
<reference evidence="4 5" key="1">
    <citation type="journal article" date="2011" name="Science">
        <title>The Selaginella genome identifies genetic changes associated with the evolution of vascular plants.</title>
        <authorList>
            <person name="Banks J.A."/>
            <person name="Nishiyama T."/>
            <person name="Hasebe M."/>
            <person name="Bowman J.L."/>
            <person name="Gribskov M."/>
            <person name="dePamphilis C."/>
            <person name="Albert V.A."/>
            <person name="Aono N."/>
            <person name="Aoyama T."/>
            <person name="Ambrose B.A."/>
            <person name="Ashton N.W."/>
            <person name="Axtell M.J."/>
            <person name="Barker E."/>
            <person name="Barker M.S."/>
            <person name="Bennetzen J.L."/>
            <person name="Bonawitz N.D."/>
            <person name="Chapple C."/>
            <person name="Cheng C."/>
            <person name="Correa L.G."/>
            <person name="Dacre M."/>
            <person name="DeBarry J."/>
            <person name="Dreyer I."/>
            <person name="Elias M."/>
            <person name="Engstrom E.M."/>
            <person name="Estelle M."/>
            <person name="Feng L."/>
            <person name="Finet C."/>
            <person name="Floyd S.K."/>
            <person name="Frommer W.B."/>
            <person name="Fujita T."/>
            <person name="Gramzow L."/>
            <person name="Gutensohn M."/>
            <person name="Harholt J."/>
            <person name="Hattori M."/>
            <person name="Heyl A."/>
            <person name="Hirai T."/>
            <person name="Hiwatashi Y."/>
            <person name="Ishikawa M."/>
            <person name="Iwata M."/>
            <person name="Karol K.G."/>
            <person name="Koehler B."/>
            <person name="Kolukisaoglu U."/>
            <person name="Kubo M."/>
            <person name="Kurata T."/>
            <person name="Lalonde S."/>
            <person name="Li K."/>
            <person name="Li Y."/>
            <person name="Litt A."/>
            <person name="Lyons E."/>
            <person name="Manning G."/>
            <person name="Maruyama T."/>
            <person name="Michael T.P."/>
            <person name="Mikami K."/>
            <person name="Miyazaki S."/>
            <person name="Morinaga S."/>
            <person name="Murata T."/>
            <person name="Mueller-Roeber B."/>
            <person name="Nelson D.R."/>
            <person name="Obara M."/>
            <person name="Oguri Y."/>
            <person name="Olmstead R.G."/>
            <person name="Onodera N."/>
            <person name="Petersen B.L."/>
            <person name="Pils B."/>
            <person name="Prigge M."/>
            <person name="Rensing S.A."/>
            <person name="Riano-Pachon D.M."/>
            <person name="Roberts A.W."/>
            <person name="Sato Y."/>
            <person name="Scheller H.V."/>
            <person name="Schulz B."/>
            <person name="Schulz C."/>
            <person name="Shakirov E.V."/>
            <person name="Shibagaki N."/>
            <person name="Shinohara N."/>
            <person name="Shippen D.E."/>
            <person name="Soerensen I."/>
            <person name="Sotooka R."/>
            <person name="Sugimoto N."/>
            <person name="Sugita M."/>
            <person name="Sumikawa N."/>
            <person name="Tanurdzic M."/>
            <person name="Theissen G."/>
            <person name="Ulvskov P."/>
            <person name="Wakazuki S."/>
            <person name="Weng J.K."/>
            <person name="Willats W.W."/>
            <person name="Wipf D."/>
            <person name="Wolf P.G."/>
            <person name="Yang L."/>
            <person name="Zimmer A.D."/>
            <person name="Zhu Q."/>
            <person name="Mitros T."/>
            <person name="Hellsten U."/>
            <person name="Loque D."/>
            <person name="Otillar R."/>
            <person name="Salamov A."/>
            <person name="Schmutz J."/>
            <person name="Shapiro H."/>
            <person name="Lindquist E."/>
            <person name="Lucas S."/>
            <person name="Rokhsar D."/>
            <person name="Grigoriev I.V."/>
        </authorList>
    </citation>
    <scope>NUCLEOTIDE SEQUENCE [LARGE SCALE GENOMIC DNA]</scope>
</reference>
<organism evidence="5">
    <name type="scientific">Selaginella moellendorffii</name>
    <name type="common">Spikemoss</name>
    <dbReference type="NCBI Taxonomy" id="88036"/>
    <lineage>
        <taxon>Eukaryota</taxon>
        <taxon>Viridiplantae</taxon>
        <taxon>Streptophyta</taxon>
        <taxon>Embryophyta</taxon>
        <taxon>Tracheophyta</taxon>
        <taxon>Lycopodiopsida</taxon>
        <taxon>Selaginellales</taxon>
        <taxon>Selaginellaceae</taxon>
        <taxon>Selaginella</taxon>
    </lineage>
</organism>
<dbReference type="OrthoDB" id="273771at2759"/>
<dbReference type="EMBL" id="GL377672">
    <property type="protein sequence ID" value="EFJ08581.1"/>
    <property type="molecule type" value="Genomic_DNA"/>
</dbReference>
<dbReference type="SUPFAM" id="SSF50978">
    <property type="entry name" value="WD40 repeat-like"/>
    <property type="match status" value="1"/>
</dbReference>
<dbReference type="STRING" id="88036.D8T417"/>
<gene>
    <name evidence="4" type="ORF">SELMODRAFT_447996</name>
</gene>
<dbReference type="PROSITE" id="PS00678">
    <property type="entry name" value="WD_REPEATS_1"/>
    <property type="match status" value="1"/>
</dbReference>
<evidence type="ECO:0000256" key="1">
    <source>
        <dbReference type="ARBA" id="ARBA00022574"/>
    </source>
</evidence>
<accession>D8T417</accession>